<dbReference type="Proteomes" id="UP000324832">
    <property type="component" value="Unassembled WGS sequence"/>
</dbReference>
<dbReference type="EMBL" id="FZQP02001015">
    <property type="protein sequence ID" value="VVC91279.1"/>
    <property type="molecule type" value="Genomic_DNA"/>
</dbReference>
<dbReference type="AlphaFoldDB" id="A0A5E4Q1F4"/>
<reference evidence="2 3" key="1">
    <citation type="submission" date="2017-07" db="EMBL/GenBank/DDBJ databases">
        <authorList>
            <person name="Talla V."/>
            <person name="Backstrom N."/>
        </authorList>
    </citation>
    <scope>NUCLEOTIDE SEQUENCE [LARGE SCALE GENOMIC DNA]</scope>
</reference>
<evidence type="ECO:0000313" key="3">
    <source>
        <dbReference type="Proteomes" id="UP000324832"/>
    </source>
</evidence>
<organism evidence="2 3">
    <name type="scientific">Leptidea sinapis</name>
    <dbReference type="NCBI Taxonomy" id="189913"/>
    <lineage>
        <taxon>Eukaryota</taxon>
        <taxon>Metazoa</taxon>
        <taxon>Ecdysozoa</taxon>
        <taxon>Arthropoda</taxon>
        <taxon>Hexapoda</taxon>
        <taxon>Insecta</taxon>
        <taxon>Pterygota</taxon>
        <taxon>Neoptera</taxon>
        <taxon>Endopterygota</taxon>
        <taxon>Lepidoptera</taxon>
        <taxon>Glossata</taxon>
        <taxon>Ditrysia</taxon>
        <taxon>Papilionoidea</taxon>
        <taxon>Pieridae</taxon>
        <taxon>Dismorphiinae</taxon>
        <taxon>Leptidea</taxon>
    </lineage>
</organism>
<sequence length="119" mass="12343">SGLDQDQGFNGPQNGGQPTFGPGNALRGNPAYYPGSGPVTGSGSGLYDGFQPIDCSALSGLPSRPGVVLPVISTSSDGVQVSVVKPPSDPTKATKGRLCICFSSYLDMPEVIRNKFKFY</sequence>
<accession>A0A5E4Q1F4</accession>
<name>A0A5E4Q1F4_9NEOP</name>
<keyword evidence="3" id="KW-1185">Reference proteome</keyword>
<feature type="non-terminal residue" evidence="2">
    <location>
        <position position="1"/>
    </location>
</feature>
<evidence type="ECO:0000256" key="1">
    <source>
        <dbReference type="SAM" id="MobiDB-lite"/>
    </source>
</evidence>
<proteinExistence type="predicted"/>
<gene>
    <name evidence="2" type="ORF">LSINAPIS_LOCUS3985</name>
</gene>
<feature type="compositionally biased region" description="Low complexity" evidence="1">
    <location>
        <begin position="1"/>
        <end position="17"/>
    </location>
</feature>
<protein>
    <submittedName>
        <fullName evidence="2">Uncharacterized protein</fullName>
    </submittedName>
</protein>
<evidence type="ECO:0000313" key="2">
    <source>
        <dbReference type="EMBL" id="VVC91279.1"/>
    </source>
</evidence>
<feature type="region of interest" description="Disordered" evidence="1">
    <location>
        <begin position="1"/>
        <end position="38"/>
    </location>
</feature>